<gene>
    <name evidence="1" type="ORF">CRG98_016413</name>
</gene>
<protein>
    <submittedName>
        <fullName evidence="1">Uncharacterized protein</fullName>
    </submittedName>
</protein>
<accession>A0A2I0K3U4</accession>
<dbReference type="PROSITE" id="PS51375">
    <property type="entry name" value="PPR"/>
    <property type="match status" value="5"/>
</dbReference>
<dbReference type="InterPro" id="IPR046848">
    <property type="entry name" value="E_motif"/>
</dbReference>
<evidence type="ECO:0000313" key="1">
    <source>
        <dbReference type="EMBL" id="PKI63228.1"/>
    </source>
</evidence>
<proteinExistence type="predicted"/>
<dbReference type="Pfam" id="PF01535">
    <property type="entry name" value="PPR"/>
    <property type="match status" value="5"/>
</dbReference>
<reference evidence="1 2" key="1">
    <citation type="submission" date="2017-11" db="EMBL/GenBank/DDBJ databases">
        <title>De-novo sequencing of pomegranate (Punica granatum L.) genome.</title>
        <authorList>
            <person name="Akparov Z."/>
            <person name="Amiraslanov A."/>
            <person name="Hajiyeva S."/>
            <person name="Abbasov M."/>
            <person name="Kaur K."/>
            <person name="Hamwieh A."/>
            <person name="Solovyev V."/>
            <person name="Salamov A."/>
            <person name="Braich B."/>
            <person name="Kosarev P."/>
            <person name="Mahmoud A."/>
            <person name="Hajiyev E."/>
            <person name="Babayeva S."/>
            <person name="Izzatullayeva V."/>
            <person name="Mammadov A."/>
            <person name="Mammadov A."/>
            <person name="Sharifova S."/>
            <person name="Ojaghi J."/>
            <person name="Eynullazada K."/>
            <person name="Bayramov B."/>
            <person name="Abdulazimova A."/>
            <person name="Shahmuradov I."/>
        </authorList>
    </citation>
    <scope>NUCLEOTIDE SEQUENCE [LARGE SCALE GENOMIC DNA]</scope>
    <source>
        <strain evidence="2">cv. AG2017</strain>
        <tissue evidence="1">Leaf</tissue>
    </source>
</reference>
<dbReference type="Pfam" id="PF13041">
    <property type="entry name" value="PPR_2"/>
    <property type="match status" value="2"/>
</dbReference>
<dbReference type="Pfam" id="PF20431">
    <property type="entry name" value="E_motif"/>
    <property type="match status" value="1"/>
</dbReference>
<dbReference type="NCBIfam" id="TIGR00756">
    <property type="entry name" value="PPR"/>
    <property type="match status" value="3"/>
</dbReference>
<dbReference type="AlphaFoldDB" id="A0A2I0K3U4"/>
<evidence type="ECO:0000313" key="2">
    <source>
        <dbReference type="Proteomes" id="UP000233551"/>
    </source>
</evidence>
<dbReference type="EMBL" id="PGOL01000900">
    <property type="protein sequence ID" value="PKI63228.1"/>
    <property type="molecule type" value="Genomic_DNA"/>
</dbReference>
<dbReference type="PANTHER" id="PTHR47926">
    <property type="entry name" value="PENTATRICOPEPTIDE REPEAT-CONTAINING PROTEIN"/>
    <property type="match status" value="1"/>
</dbReference>
<dbReference type="Gene3D" id="1.25.40.10">
    <property type="entry name" value="Tetratricopeptide repeat domain"/>
    <property type="match status" value="4"/>
</dbReference>
<dbReference type="Pfam" id="PF12854">
    <property type="entry name" value="PPR_1"/>
    <property type="match status" value="1"/>
</dbReference>
<organism evidence="1 2">
    <name type="scientific">Punica granatum</name>
    <name type="common">Pomegranate</name>
    <dbReference type="NCBI Taxonomy" id="22663"/>
    <lineage>
        <taxon>Eukaryota</taxon>
        <taxon>Viridiplantae</taxon>
        <taxon>Streptophyta</taxon>
        <taxon>Embryophyta</taxon>
        <taxon>Tracheophyta</taxon>
        <taxon>Spermatophyta</taxon>
        <taxon>Magnoliopsida</taxon>
        <taxon>eudicotyledons</taxon>
        <taxon>Gunneridae</taxon>
        <taxon>Pentapetalae</taxon>
        <taxon>rosids</taxon>
        <taxon>malvids</taxon>
        <taxon>Myrtales</taxon>
        <taxon>Lythraceae</taxon>
        <taxon>Punica</taxon>
    </lineage>
</organism>
<dbReference type="FunFam" id="1.25.40.10:FF:000073">
    <property type="entry name" value="Pentatricopeptide repeat-containing protein chloroplastic"/>
    <property type="match status" value="1"/>
</dbReference>
<dbReference type="GO" id="GO:0009451">
    <property type="term" value="P:RNA modification"/>
    <property type="evidence" value="ECO:0007669"/>
    <property type="project" value="InterPro"/>
</dbReference>
<comment type="caution">
    <text evidence="1">The sequence shown here is derived from an EMBL/GenBank/DDBJ whole genome shotgun (WGS) entry which is preliminary data.</text>
</comment>
<dbReference type="InterPro" id="IPR011990">
    <property type="entry name" value="TPR-like_helical_dom_sf"/>
</dbReference>
<dbReference type="FunFam" id="1.25.40.10:FF:000682">
    <property type="entry name" value="Pentatricopeptide repeat-containing protein At3g16610"/>
    <property type="match status" value="1"/>
</dbReference>
<name>A0A2I0K3U4_PUNGR</name>
<dbReference type="STRING" id="22663.A0A2I0K3U4"/>
<dbReference type="InterPro" id="IPR002885">
    <property type="entry name" value="PPR_rpt"/>
</dbReference>
<dbReference type="OrthoDB" id="185373at2759"/>
<dbReference type="FunFam" id="1.25.40.10:FF:000090">
    <property type="entry name" value="Pentatricopeptide repeat-containing protein, chloroplastic"/>
    <property type="match status" value="1"/>
</dbReference>
<dbReference type="Proteomes" id="UP000233551">
    <property type="component" value="Unassembled WGS sequence"/>
</dbReference>
<dbReference type="GeneID" id="116214053"/>
<dbReference type="GO" id="GO:0003729">
    <property type="term" value="F:mRNA binding"/>
    <property type="evidence" value="ECO:0007669"/>
    <property type="project" value="UniProtKB-ARBA"/>
</dbReference>
<keyword evidence="2" id="KW-1185">Reference proteome</keyword>
<sequence>MSSILECPKTPFSRANLCSLLTFAQNPLQELTFLLQRCKQIRQLNQIHAHLITTGLVQWPPLASKLVASFASSPFPNAVSTARAIASSVRGLDAYTWNTLIRGHLYRHDHKGAILVYSQLQRSGFEVDSYTLLFVIKACGSMPGISLGKQIHSHVLKSSFISEVIIQTALMNMYCSFDELRSMRQLFDEMPHRDAVAWNALLSSYSLRKFPLEALDVSHAMLRQGVAHTGVTLVSVISSCSALRLLREGKSVHGYLVKKLLNIDVFIHNALIEMYSKCGSLISASRIFHSMLEKTIVSWTSMINGYTHNNCLNEAVCLFREMESTNVKPDEVTLLSAISLCSKLGRVELGDWLSHWVDEVALGRRSVSVANALIGMYSKCGNIIKACQMFDSMEERTLLSWAAAIHGLAMHGHGVYALTRFVQMLREGLKPDEILFLSVLFGCSHSGLVDEGRKCFNSMRNDYGIEPWVDHYGCMVDLFCRAGLVNEAVEFVSDMPIEPDEIIYRMLLGACQDHGLSSLAGWVQEKLAQLGPRNCEDYVLLSNFHASMAEWDVVRDVRKEMEARGAYKTDPGCSFVEVEEHVQSID</sequence>
<dbReference type="PANTHER" id="PTHR47926:SF412">
    <property type="entry name" value="PENTATRICOPEPTIDE REPEAT-CONTAINING PROTEIN"/>
    <property type="match status" value="1"/>
</dbReference>
<dbReference type="InterPro" id="IPR046960">
    <property type="entry name" value="PPR_At4g14850-like_plant"/>
</dbReference>